<evidence type="ECO:0000313" key="3">
    <source>
        <dbReference type="Proteomes" id="UP001160625"/>
    </source>
</evidence>
<feature type="region of interest" description="Disordered" evidence="1">
    <location>
        <begin position="1"/>
        <end position="22"/>
    </location>
</feature>
<dbReference type="RefSeq" id="WP_281043446.1">
    <property type="nucleotide sequence ID" value="NZ_JARYGZ010000001.1"/>
</dbReference>
<sequence>MASELEPSTSDHDMTLRHGTQGERAYEFDKHRQWLRKWSDERAYVELGSFYSIIGSRLGRCGGKAPNSRCSRTCAAFLLSDGQLSIVNQIFPAPGSTSKCGCYGKSVNRDGVADL</sequence>
<gene>
    <name evidence="2" type="ORF">QGN17_05245</name>
</gene>
<dbReference type="Proteomes" id="UP001160625">
    <property type="component" value="Unassembled WGS sequence"/>
</dbReference>
<protein>
    <submittedName>
        <fullName evidence="2">Uncharacterized protein</fullName>
    </submittedName>
</protein>
<name>A0ABT6MYU5_9SPHN</name>
<feature type="compositionally biased region" description="Basic and acidic residues" evidence="1">
    <location>
        <begin position="9"/>
        <end position="22"/>
    </location>
</feature>
<dbReference type="EMBL" id="JARYGZ010000001">
    <property type="protein sequence ID" value="MDH7638127.1"/>
    <property type="molecule type" value="Genomic_DNA"/>
</dbReference>
<reference evidence="2" key="1">
    <citation type="submission" date="2023-04" db="EMBL/GenBank/DDBJ databases">
        <title>Sphingomonas sp. MAHUQ-71 isolated from rice field.</title>
        <authorList>
            <person name="Huq M.A."/>
        </authorList>
    </citation>
    <scope>NUCLEOTIDE SEQUENCE</scope>
    <source>
        <strain evidence="2">MAHUQ-71</strain>
    </source>
</reference>
<keyword evidence="3" id="KW-1185">Reference proteome</keyword>
<accession>A0ABT6MYU5</accession>
<evidence type="ECO:0000313" key="2">
    <source>
        <dbReference type="EMBL" id="MDH7638127.1"/>
    </source>
</evidence>
<comment type="caution">
    <text evidence="2">The sequence shown here is derived from an EMBL/GenBank/DDBJ whole genome shotgun (WGS) entry which is preliminary data.</text>
</comment>
<proteinExistence type="predicted"/>
<evidence type="ECO:0000256" key="1">
    <source>
        <dbReference type="SAM" id="MobiDB-lite"/>
    </source>
</evidence>
<organism evidence="2 3">
    <name type="scientific">Sphingomonas oryzagri</name>
    <dbReference type="NCBI Taxonomy" id="3042314"/>
    <lineage>
        <taxon>Bacteria</taxon>
        <taxon>Pseudomonadati</taxon>
        <taxon>Pseudomonadota</taxon>
        <taxon>Alphaproteobacteria</taxon>
        <taxon>Sphingomonadales</taxon>
        <taxon>Sphingomonadaceae</taxon>
        <taxon>Sphingomonas</taxon>
    </lineage>
</organism>